<dbReference type="Proteomes" id="UP000446658">
    <property type="component" value="Unassembled WGS sequence"/>
</dbReference>
<dbReference type="AlphaFoldDB" id="A0A844GC95"/>
<protein>
    <submittedName>
        <fullName evidence="1">Uncharacterized protein</fullName>
    </submittedName>
</protein>
<evidence type="ECO:0000313" key="2">
    <source>
        <dbReference type="Proteomes" id="UP000446658"/>
    </source>
</evidence>
<gene>
    <name evidence="1" type="ORF">GKE73_09365</name>
</gene>
<sequence>MTRKIEDIARLYLLNEFSHDTYSFENKQPEDKGFDLWLVDKESGTKRKAELKAHNGTYQRPSNLFERLIFTAEIERELFERGDTVIVRVFIGTQPYRVFIITNAILSSGAALEAEARYVLRGQINYDKSFFELA</sequence>
<comment type="caution">
    <text evidence="1">The sequence shown here is derived from an EMBL/GenBank/DDBJ whole genome shotgun (WGS) entry which is preliminary data.</text>
</comment>
<proteinExistence type="predicted"/>
<keyword evidence="2" id="KW-1185">Reference proteome</keyword>
<accession>A0A844GC95</accession>
<evidence type="ECO:0000313" key="1">
    <source>
        <dbReference type="EMBL" id="MTD33269.1"/>
    </source>
</evidence>
<name>A0A844GC95_9NEIS</name>
<reference evidence="1 2" key="1">
    <citation type="submission" date="2019-11" db="EMBL/GenBank/DDBJ databases">
        <title>Draft genome sequence of Paludibacterium sp. dN18-1.</title>
        <authorList>
            <person name="Im W.-T."/>
        </authorList>
    </citation>
    <scope>NUCLEOTIDE SEQUENCE [LARGE SCALE GENOMIC DNA]</scope>
    <source>
        <strain evidence="2">dN 18-1</strain>
    </source>
</reference>
<dbReference type="RefSeq" id="WP_230370082.1">
    <property type="nucleotide sequence ID" value="NZ_WLYX01000001.1"/>
</dbReference>
<organism evidence="1 2">
    <name type="scientific">Paludibacterium denitrificans</name>
    <dbReference type="NCBI Taxonomy" id="2675226"/>
    <lineage>
        <taxon>Bacteria</taxon>
        <taxon>Pseudomonadati</taxon>
        <taxon>Pseudomonadota</taxon>
        <taxon>Betaproteobacteria</taxon>
        <taxon>Neisseriales</taxon>
        <taxon>Chromobacteriaceae</taxon>
        <taxon>Paludibacterium</taxon>
    </lineage>
</organism>
<dbReference type="EMBL" id="WLYX01000001">
    <property type="protein sequence ID" value="MTD33269.1"/>
    <property type="molecule type" value="Genomic_DNA"/>
</dbReference>